<dbReference type="GO" id="GO:0004252">
    <property type="term" value="F:serine-type endopeptidase activity"/>
    <property type="evidence" value="ECO:0007669"/>
    <property type="project" value="TreeGrafter"/>
</dbReference>
<evidence type="ECO:0000256" key="2">
    <source>
        <dbReference type="SAM" id="SignalP"/>
    </source>
</evidence>
<keyword evidence="5" id="KW-1185">Reference proteome</keyword>
<feature type="domain" description="Peptidase S9 prolyl oligopeptidase catalytic" evidence="3">
    <location>
        <begin position="426"/>
        <end position="636"/>
    </location>
</feature>
<dbReference type="Pfam" id="PF00326">
    <property type="entry name" value="Peptidase_S9"/>
    <property type="match status" value="1"/>
</dbReference>
<protein>
    <submittedName>
        <fullName evidence="4">S9 family peptidase</fullName>
    </submittedName>
</protein>
<dbReference type="PANTHER" id="PTHR42776:SF27">
    <property type="entry name" value="DIPEPTIDYL PEPTIDASE FAMILY MEMBER 6"/>
    <property type="match status" value="1"/>
</dbReference>
<accession>A0A975IU90</accession>
<dbReference type="Gene3D" id="3.40.50.1820">
    <property type="entry name" value="alpha/beta hydrolase"/>
    <property type="match status" value="1"/>
</dbReference>
<evidence type="ECO:0000313" key="4">
    <source>
        <dbReference type="EMBL" id="QUD85996.1"/>
    </source>
</evidence>
<evidence type="ECO:0000256" key="1">
    <source>
        <dbReference type="ARBA" id="ARBA00022801"/>
    </source>
</evidence>
<dbReference type="KEGG" id="caul:KCG34_12850"/>
<keyword evidence="1" id="KW-0378">Hydrolase</keyword>
<keyword evidence="2" id="KW-0732">Signal</keyword>
<organism evidence="4 5">
    <name type="scientific">Phenylobacterium montanum</name>
    <dbReference type="NCBI Taxonomy" id="2823693"/>
    <lineage>
        <taxon>Bacteria</taxon>
        <taxon>Pseudomonadati</taxon>
        <taxon>Pseudomonadota</taxon>
        <taxon>Alphaproteobacteria</taxon>
        <taxon>Caulobacterales</taxon>
        <taxon>Caulobacteraceae</taxon>
        <taxon>Phenylobacterium</taxon>
    </lineage>
</organism>
<reference evidence="4" key="1">
    <citation type="submission" date="2021-04" db="EMBL/GenBank/DDBJ databases">
        <title>The complete genome sequence of Caulobacter sp. S6.</title>
        <authorList>
            <person name="Tang Y."/>
            <person name="Ouyang W."/>
            <person name="Liu Q."/>
            <person name="Huang B."/>
            <person name="Guo Z."/>
            <person name="Lei P."/>
        </authorList>
    </citation>
    <scope>NUCLEOTIDE SEQUENCE</scope>
    <source>
        <strain evidence="4">S6</strain>
    </source>
</reference>
<dbReference type="GO" id="GO:0006508">
    <property type="term" value="P:proteolysis"/>
    <property type="evidence" value="ECO:0007669"/>
    <property type="project" value="InterPro"/>
</dbReference>
<dbReference type="PANTHER" id="PTHR42776">
    <property type="entry name" value="SERINE PEPTIDASE S9 FAMILY MEMBER"/>
    <property type="match status" value="1"/>
</dbReference>
<evidence type="ECO:0000259" key="3">
    <source>
        <dbReference type="Pfam" id="PF00326"/>
    </source>
</evidence>
<feature type="signal peptide" evidence="2">
    <location>
        <begin position="1"/>
        <end position="20"/>
    </location>
</feature>
<dbReference type="InterPro" id="IPR001375">
    <property type="entry name" value="Peptidase_S9_cat"/>
</dbReference>
<name>A0A975IU90_9CAUL</name>
<gene>
    <name evidence="4" type="ORF">KCG34_12850</name>
</gene>
<sequence length="649" mass="70625">MVRSLLAFGFAMLLARGALASPLPPVEDYGKLPAMSTLSLSPSGQRYAFVAEVGGVRRLYVATTANQPIESDTLGSLKVDNIEWAGEDHLLIHISKTVDLGMEFLVSKQELEEVIVVDLKQHRSFSVFGDRKEIEISRTVIGTYGTAEINGHWYGYFGGLEYDQLNLYKVDLDTGDTRFTRSEESDLAGWLLDAKGELAARLRLHSKTGQWRVLAGKTVGGEIASGSISAQSVTEDVSLDGLGRTPDSYLLYVGDAEHGQLREASLSGGPVVATFDGSTFGHVMRDRTTKLWIGTTSPEDGGRPKLFSPERQAKLDAAFKAFPNEITHLISYDADFNRMIVKTEGPDDSGTYWIVDIAKRSANVLGEEYPTIRADHIGASQRIDYKAGDGMVLNGILTLPPDRKATNLPLVVIPHGGPEDHDILGFDYWPQAFASRGYAVFQPNFRGSDGFGTSYRDAGFGEWGRKMQTDVSYGVAELVREGKVDPKRICIAGWSYGGYAALAGVTVQHGIYRCAVSMAGPSDLPGMLAYERDSTGQTSTTTRYWRKFMGVTTGWSQTRDISPAALADKADAPILLVHGQDDTVVPPEQSETMAKALRTAGKSVELITLPGADHWLLEEPSRVAMLKASVEFVMKHNPPDPASTVTAAK</sequence>
<dbReference type="InterPro" id="IPR029058">
    <property type="entry name" value="AB_hydrolase_fold"/>
</dbReference>
<feature type="chain" id="PRO_5037770323" evidence="2">
    <location>
        <begin position="21"/>
        <end position="649"/>
    </location>
</feature>
<dbReference type="EMBL" id="CP073078">
    <property type="protein sequence ID" value="QUD85996.1"/>
    <property type="molecule type" value="Genomic_DNA"/>
</dbReference>
<dbReference type="AlphaFoldDB" id="A0A975IU90"/>
<dbReference type="SUPFAM" id="SSF53474">
    <property type="entry name" value="alpha/beta-Hydrolases"/>
    <property type="match status" value="1"/>
</dbReference>
<evidence type="ECO:0000313" key="5">
    <source>
        <dbReference type="Proteomes" id="UP000676409"/>
    </source>
</evidence>
<proteinExistence type="predicted"/>
<dbReference type="RefSeq" id="WP_211936048.1">
    <property type="nucleotide sequence ID" value="NZ_CP073078.1"/>
</dbReference>
<dbReference type="Proteomes" id="UP000676409">
    <property type="component" value="Chromosome"/>
</dbReference>